<keyword evidence="2" id="KW-1185">Reference proteome</keyword>
<feature type="non-terminal residue" evidence="1">
    <location>
        <position position="100"/>
    </location>
</feature>
<accession>A0ABR3L4R5</accession>
<evidence type="ECO:0000313" key="1">
    <source>
        <dbReference type="EMBL" id="KAL1247823.1"/>
    </source>
</evidence>
<proteinExistence type="predicted"/>
<comment type="caution">
    <text evidence="1">The sequence shown here is derived from an EMBL/GenBank/DDBJ whole genome shotgun (WGS) entry which is preliminary data.</text>
</comment>
<dbReference type="EMBL" id="JAYMGO010000025">
    <property type="protein sequence ID" value="KAL1247823.1"/>
    <property type="molecule type" value="Genomic_DNA"/>
</dbReference>
<name>A0ABR3L4R5_9TELE</name>
<sequence length="100" mass="11460">WRVSPVTDVNKAALLRCALQIITFALWHGAPSCWKMHCSSPNYAPNNRKEASSENMTLPQSSAVHSPYFLQKINLKVNERTKFARATRDWKLMADTWLNV</sequence>
<gene>
    <name evidence="1" type="ORF">QQF64_023199</name>
</gene>
<feature type="non-terminal residue" evidence="1">
    <location>
        <position position="1"/>
    </location>
</feature>
<reference evidence="1 2" key="1">
    <citation type="submission" date="2023-09" db="EMBL/GenBank/DDBJ databases">
        <authorList>
            <person name="Wang M."/>
        </authorList>
    </citation>
    <scope>NUCLEOTIDE SEQUENCE [LARGE SCALE GENOMIC DNA]</scope>
    <source>
        <strain evidence="1">GT-2023</strain>
        <tissue evidence="1">Liver</tissue>
    </source>
</reference>
<protein>
    <submittedName>
        <fullName evidence="1">Uncharacterized protein</fullName>
    </submittedName>
</protein>
<dbReference type="Proteomes" id="UP001558613">
    <property type="component" value="Unassembled WGS sequence"/>
</dbReference>
<evidence type="ECO:0000313" key="2">
    <source>
        <dbReference type="Proteomes" id="UP001558613"/>
    </source>
</evidence>
<organism evidence="1 2">
    <name type="scientific">Cirrhinus molitorella</name>
    <name type="common">mud carp</name>
    <dbReference type="NCBI Taxonomy" id="172907"/>
    <lineage>
        <taxon>Eukaryota</taxon>
        <taxon>Metazoa</taxon>
        <taxon>Chordata</taxon>
        <taxon>Craniata</taxon>
        <taxon>Vertebrata</taxon>
        <taxon>Euteleostomi</taxon>
        <taxon>Actinopterygii</taxon>
        <taxon>Neopterygii</taxon>
        <taxon>Teleostei</taxon>
        <taxon>Ostariophysi</taxon>
        <taxon>Cypriniformes</taxon>
        <taxon>Cyprinidae</taxon>
        <taxon>Labeoninae</taxon>
        <taxon>Labeonini</taxon>
        <taxon>Cirrhinus</taxon>
    </lineage>
</organism>